<gene>
    <name evidence="14" type="ORF">V6242_18780</name>
</gene>
<keyword evidence="7" id="KW-0378">Hydrolase</keyword>
<dbReference type="RefSeq" id="WP_341568321.1">
    <property type="nucleotide sequence ID" value="NZ_JBAKAR010000417.1"/>
</dbReference>
<protein>
    <recommendedName>
        <fullName evidence="4">Undecaprenyl-diphosphatase</fullName>
        <ecNumber evidence="3">3.6.1.27</ecNumber>
    </recommendedName>
    <alternativeName>
        <fullName evidence="12">Bacitracin resistance protein</fullName>
    </alternativeName>
    <alternativeName>
        <fullName evidence="11">Undecaprenyl pyrophosphate phosphatase</fullName>
    </alternativeName>
</protein>
<comment type="similarity">
    <text evidence="2">Belongs to the UppP family.</text>
</comment>
<dbReference type="InterPro" id="IPR003824">
    <property type="entry name" value="UppP"/>
</dbReference>
<name>A0ABU9G9M8_9GAMM</name>
<evidence type="ECO:0000256" key="7">
    <source>
        <dbReference type="ARBA" id="ARBA00022801"/>
    </source>
</evidence>
<dbReference type="EC" id="3.6.1.27" evidence="3"/>
<keyword evidence="10" id="KW-0046">Antibiotic resistance</keyword>
<dbReference type="PANTHER" id="PTHR30622:SF3">
    <property type="entry name" value="UNDECAPRENYL-DIPHOSPHATASE"/>
    <property type="match status" value="1"/>
</dbReference>
<evidence type="ECO:0000256" key="3">
    <source>
        <dbReference type="ARBA" id="ARBA00012374"/>
    </source>
</evidence>
<keyword evidence="6" id="KW-0812">Transmembrane</keyword>
<keyword evidence="5" id="KW-1003">Cell membrane</keyword>
<keyword evidence="15" id="KW-1185">Reference proteome</keyword>
<evidence type="ECO:0000256" key="13">
    <source>
        <dbReference type="ARBA" id="ARBA00047594"/>
    </source>
</evidence>
<evidence type="ECO:0000256" key="11">
    <source>
        <dbReference type="ARBA" id="ARBA00032707"/>
    </source>
</evidence>
<comment type="catalytic activity">
    <reaction evidence="13">
        <text>di-trans,octa-cis-undecaprenyl diphosphate + H2O = di-trans,octa-cis-undecaprenyl phosphate + phosphate + H(+)</text>
        <dbReference type="Rhea" id="RHEA:28094"/>
        <dbReference type="ChEBI" id="CHEBI:15377"/>
        <dbReference type="ChEBI" id="CHEBI:15378"/>
        <dbReference type="ChEBI" id="CHEBI:43474"/>
        <dbReference type="ChEBI" id="CHEBI:58405"/>
        <dbReference type="ChEBI" id="CHEBI:60392"/>
        <dbReference type="EC" id="3.6.1.27"/>
    </reaction>
</comment>
<evidence type="ECO:0000256" key="5">
    <source>
        <dbReference type="ARBA" id="ARBA00022475"/>
    </source>
</evidence>
<feature type="non-terminal residue" evidence="14">
    <location>
        <position position="63"/>
    </location>
</feature>
<evidence type="ECO:0000313" key="14">
    <source>
        <dbReference type="EMBL" id="MEL0615175.1"/>
    </source>
</evidence>
<evidence type="ECO:0000256" key="12">
    <source>
        <dbReference type="ARBA" id="ARBA00032932"/>
    </source>
</evidence>
<evidence type="ECO:0000256" key="10">
    <source>
        <dbReference type="ARBA" id="ARBA00023251"/>
    </source>
</evidence>
<keyword evidence="8" id="KW-1133">Transmembrane helix</keyword>
<dbReference type="PANTHER" id="PTHR30622">
    <property type="entry name" value="UNDECAPRENYL-DIPHOSPHATASE"/>
    <property type="match status" value="1"/>
</dbReference>
<evidence type="ECO:0000256" key="4">
    <source>
        <dbReference type="ARBA" id="ARBA00021581"/>
    </source>
</evidence>
<evidence type="ECO:0000256" key="1">
    <source>
        <dbReference type="ARBA" id="ARBA00004651"/>
    </source>
</evidence>
<reference evidence="14 15" key="1">
    <citation type="submission" date="2024-02" db="EMBL/GenBank/DDBJ databases">
        <title>Bacteria isolated from the canopy kelp, Nereocystis luetkeana.</title>
        <authorList>
            <person name="Pfister C.A."/>
            <person name="Younker I.T."/>
            <person name="Light S.H."/>
        </authorList>
    </citation>
    <scope>NUCLEOTIDE SEQUENCE [LARGE SCALE GENOMIC DNA]</scope>
    <source>
        <strain evidence="14 15">TI.4.07</strain>
    </source>
</reference>
<comment type="caution">
    <text evidence="14">The sequence shown here is derived from an EMBL/GenBank/DDBJ whole genome shotgun (WGS) entry which is preliminary data.</text>
</comment>
<dbReference type="EMBL" id="JBAKAR010000417">
    <property type="protein sequence ID" value="MEL0615175.1"/>
    <property type="molecule type" value="Genomic_DNA"/>
</dbReference>
<evidence type="ECO:0000256" key="8">
    <source>
        <dbReference type="ARBA" id="ARBA00022989"/>
    </source>
</evidence>
<organism evidence="14 15">
    <name type="scientific">Marinomonas arenicola</name>
    <dbReference type="NCBI Taxonomy" id="569601"/>
    <lineage>
        <taxon>Bacteria</taxon>
        <taxon>Pseudomonadati</taxon>
        <taxon>Pseudomonadota</taxon>
        <taxon>Gammaproteobacteria</taxon>
        <taxon>Oceanospirillales</taxon>
        <taxon>Oceanospirillaceae</taxon>
        <taxon>Marinomonas</taxon>
    </lineage>
</organism>
<evidence type="ECO:0000256" key="2">
    <source>
        <dbReference type="ARBA" id="ARBA00010621"/>
    </source>
</evidence>
<proteinExistence type="inferred from homology"/>
<comment type="subcellular location">
    <subcellularLocation>
        <location evidence="1">Cell membrane</location>
        <topology evidence="1">Multi-pass membrane protein</topology>
    </subcellularLocation>
</comment>
<dbReference type="Proteomes" id="UP001379949">
    <property type="component" value="Unassembled WGS sequence"/>
</dbReference>
<accession>A0ABU9G9M8</accession>
<keyword evidence="9" id="KW-0472">Membrane</keyword>
<evidence type="ECO:0000256" key="6">
    <source>
        <dbReference type="ARBA" id="ARBA00022692"/>
    </source>
</evidence>
<dbReference type="Pfam" id="PF02673">
    <property type="entry name" value="BacA"/>
    <property type="match status" value="1"/>
</dbReference>
<evidence type="ECO:0000256" key="9">
    <source>
        <dbReference type="ARBA" id="ARBA00023136"/>
    </source>
</evidence>
<evidence type="ECO:0000313" key="15">
    <source>
        <dbReference type="Proteomes" id="UP001379949"/>
    </source>
</evidence>
<sequence>MDDFTFKQSLVIGIAQVFALIPGTSRAVSTIVGALFVGLSRKASEEFSFLLALPVMVADSCLD</sequence>